<proteinExistence type="predicted"/>
<sequence>MICKTYDRDYPRLQIASSSEVVTEKWIGSHPLMYVFAVLFFYQLAFLPY</sequence>
<protein>
    <submittedName>
        <fullName evidence="2">Uncharacterized protein</fullName>
    </submittedName>
</protein>
<evidence type="ECO:0000256" key="1">
    <source>
        <dbReference type="SAM" id="Phobius"/>
    </source>
</evidence>
<reference evidence="2 3" key="1">
    <citation type="submission" date="2023-06" db="EMBL/GenBank/DDBJ databases">
        <title>Sporosarcina sp. nov., isolated from Korean tranditional fermented seafood 'Jeotgal'.</title>
        <authorList>
            <person name="Yang A.I."/>
            <person name="Shin N.-R."/>
        </authorList>
    </citation>
    <scope>NUCLEOTIDE SEQUENCE [LARGE SCALE GENOMIC DNA]</scope>
    <source>
        <strain evidence="2 3">T2O-4</strain>
    </source>
</reference>
<keyword evidence="3" id="KW-1185">Reference proteome</keyword>
<name>A0ABZ0L1I3_9BACL</name>
<feature type="transmembrane region" description="Helical" evidence="1">
    <location>
        <begin position="27"/>
        <end position="47"/>
    </location>
</feature>
<evidence type="ECO:0000313" key="2">
    <source>
        <dbReference type="EMBL" id="WOV86485.1"/>
    </source>
</evidence>
<keyword evidence="1" id="KW-1133">Transmembrane helix</keyword>
<organism evidence="2 3">
    <name type="scientific">Sporosarcina oncorhynchi</name>
    <dbReference type="NCBI Taxonomy" id="3056444"/>
    <lineage>
        <taxon>Bacteria</taxon>
        <taxon>Bacillati</taxon>
        <taxon>Bacillota</taxon>
        <taxon>Bacilli</taxon>
        <taxon>Bacillales</taxon>
        <taxon>Caryophanaceae</taxon>
        <taxon>Sporosarcina</taxon>
    </lineage>
</organism>
<accession>A0ABZ0L1I3</accession>
<evidence type="ECO:0000313" key="3">
    <source>
        <dbReference type="Proteomes" id="UP001303902"/>
    </source>
</evidence>
<gene>
    <name evidence="2" type="ORF">QWT69_11230</name>
</gene>
<dbReference type="EMBL" id="CP129118">
    <property type="protein sequence ID" value="WOV86485.1"/>
    <property type="molecule type" value="Genomic_DNA"/>
</dbReference>
<keyword evidence="1" id="KW-0472">Membrane</keyword>
<dbReference type="Proteomes" id="UP001303902">
    <property type="component" value="Chromosome"/>
</dbReference>
<keyword evidence="1" id="KW-0812">Transmembrane</keyword>